<dbReference type="AlphaFoldDB" id="A0A699J2H6"/>
<proteinExistence type="predicted"/>
<organism evidence="1">
    <name type="scientific">Tanacetum cinerariifolium</name>
    <name type="common">Dalmatian daisy</name>
    <name type="synonym">Chrysanthemum cinerariifolium</name>
    <dbReference type="NCBI Taxonomy" id="118510"/>
    <lineage>
        <taxon>Eukaryota</taxon>
        <taxon>Viridiplantae</taxon>
        <taxon>Streptophyta</taxon>
        <taxon>Embryophyta</taxon>
        <taxon>Tracheophyta</taxon>
        <taxon>Spermatophyta</taxon>
        <taxon>Magnoliopsida</taxon>
        <taxon>eudicotyledons</taxon>
        <taxon>Gunneridae</taxon>
        <taxon>Pentapetalae</taxon>
        <taxon>asterids</taxon>
        <taxon>campanulids</taxon>
        <taxon>Asterales</taxon>
        <taxon>Asteraceae</taxon>
        <taxon>Asteroideae</taxon>
        <taxon>Anthemideae</taxon>
        <taxon>Anthemidinae</taxon>
        <taxon>Tanacetum</taxon>
    </lineage>
</organism>
<gene>
    <name evidence="1" type="ORF">Tci_577499</name>
    <name evidence="2" type="ORF">Tci_649469</name>
</gene>
<sequence>ISDAMGALVNPLSSKNLIGEASTSEVPATAAATTTTLFTSVTAASANSIPPILVADYDVLDAGILGEVPYSSKIVFEKETLETTPKRLTTS</sequence>
<reference evidence="1" key="1">
    <citation type="journal article" date="2019" name="Sci. Rep.">
        <title>Draft genome of Tanacetum cinerariifolium, the natural source of mosquito coil.</title>
        <authorList>
            <person name="Yamashiro T."/>
            <person name="Shiraishi A."/>
            <person name="Satake H."/>
            <person name="Nakayama K."/>
        </authorList>
    </citation>
    <scope>NUCLEOTIDE SEQUENCE</scope>
</reference>
<feature type="non-terminal residue" evidence="1">
    <location>
        <position position="1"/>
    </location>
</feature>
<protein>
    <submittedName>
        <fullName evidence="1">Uncharacterized protein</fullName>
    </submittedName>
</protein>
<evidence type="ECO:0000313" key="1">
    <source>
        <dbReference type="EMBL" id="GFA05527.1"/>
    </source>
</evidence>
<evidence type="ECO:0000313" key="2">
    <source>
        <dbReference type="EMBL" id="GFA77497.1"/>
    </source>
</evidence>
<name>A0A699J2H6_TANCI</name>
<accession>A0A699J2H6</accession>
<dbReference type="EMBL" id="BKCJ010362044">
    <property type="protein sequence ID" value="GFA05527.1"/>
    <property type="molecule type" value="Genomic_DNA"/>
</dbReference>
<dbReference type="EMBL" id="BKCJ010485483">
    <property type="protein sequence ID" value="GFA77497.1"/>
    <property type="molecule type" value="Genomic_DNA"/>
</dbReference>
<comment type="caution">
    <text evidence="1">The sequence shown here is derived from an EMBL/GenBank/DDBJ whole genome shotgun (WGS) entry which is preliminary data.</text>
</comment>